<reference evidence="1 2" key="1">
    <citation type="submission" date="2019-04" db="EMBL/GenBank/DDBJ databases">
        <authorList>
            <consortium name="GenomeTrakr network: Whole genome sequencing for foodborne pathogen traceback"/>
        </authorList>
    </citation>
    <scope>NUCLEOTIDE SEQUENCE [LARGE SCALE GENOMIC DNA]</scope>
    <source>
        <strain evidence="1 2">CFSAN072502</strain>
    </source>
</reference>
<accession>A0A823IYA0</accession>
<proteinExistence type="predicted"/>
<dbReference type="AlphaFoldDB" id="A0A823IYA0"/>
<dbReference type="InterPro" id="IPR010022">
    <property type="entry name" value="XkdX"/>
</dbReference>
<dbReference type="NCBIfam" id="TIGR01669">
    <property type="entry name" value="phage_XkdX"/>
    <property type="match status" value="1"/>
</dbReference>
<evidence type="ECO:0000313" key="2">
    <source>
        <dbReference type="Proteomes" id="UP000524387"/>
    </source>
</evidence>
<evidence type="ECO:0000313" key="1">
    <source>
        <dbReference type="EMBL" id="EAG9354873.1"/>
    </source>
</evidence>
<sequence length="46" mass="5398">MFPSFEKIQSFYAKGLWDKEKVKAAVKYQCITADEYEKITGEAYLE</sequence>
<name>A0A823IYA0_LISMN</name>
<dbReference type="Pfam" id="PF09693">
    <property type="entry name" value="Phage_XkdX"/>
    <property type="match status" value="1"/>
</dbReference>
<dbReference type="RefSeq" id="WP_077915410.1">
    <property type="nucleotide sequence ID" value="NZ_CP090057.1"/>
</dbReference>
<protein>
    <submittedName>
        <fullName evidence="1">XkdX family protein</fullName>
    </submittedName>
</protein>
<organism evidence="1 2">
    <name type="scientific">Listeria monocytogenes</name>
    <dbReference type="NCBI Taxonomy" id="1639"/>
    <lineage>
        <taxon>Bacteria</taxon>
        <taxon>Bacillati</taxon>
        <taxon>Bacillota</taxon>
        <taxon>Bacilli</taxon>
        <taxon>Bacillales</taxon>
        <taxon>Listeriaceae</taxon>
        <taxon>Listeria</taxon>
    </lineage>
</organism>
<gene>
    <name evidence="1" type="ORF">CW895_13830</name>
</gene>
<dbReference type="EMBL" id="AABEKN010000006">
    <property type="protein sequence ID" value="EAG9354873.1"/>
    <property type="molecule type" value="Genomic_DNA"/>
</dbReference>
<dbReference type="Proteomes" id="UP000524387">
    <property type="component" value="Unassembled WGS sequence"/>
</dbReference>
<comment type="caution">
    <text evidence="1">The sequence shown here is derived from an EMBL/GenBank/DDBJ whole genome shotgun (WGS) entry which is preliminary data.</text>
</comment>